<organism evidence="2 3">
    <name type="scientific">Billgrantia campisalis</name>
    <dbReference type="NCBI Taxonomy" id="74661"/>
    <lineage>
        <taxon>Bacteria</taxon>
        <taxon>Pseudomonadati</taxon>
        <taxon>Pseudomonadota</taxon>
        <taxon>Gammaproteobacteria</taxon>
        <taxon>Oceanospirillales</taxon>
        <taxon>Halomonadaceae</taxon>
        <taxon>Billgrantia</taxon>
    </lineage>
</organism>
<evidence type="ECO:0008006" key="4">
    <source>
        <dbReference type="Google" id="ProtNLM"/>
    </source>
</evidence>
<name>A0ABS9PDN3_9GAMM</name>
<sequence length="27" mass="3137">MRGRYPKHPWPEDPATAEATARTKRRG</sequence>
<proteinExistence type="predicted"/>
<accession>A0ABS9PDN3</accession>
<evidence type="ECO:0000256" key="1">
    <source>
        <dbReference type="SAM" id="MobiDB-lite"/>
    </source>
</evidence>
<dbReference type="Proteomes" id="UP000814385">
    <property type="component" value="Unassembled WGS sequence"/>
</dbReference>
<comment type="caution">
    <text evidence="2">The sequence shown here is derived from an EMBL/GenBank/DDBJ whole genome shotgun (WGS) entry which is preliminary data.</text>
</comment>
<evidence type="ECO:0000313" key="3">
    <source>
        <dbReference type="Proteomes" id="UP000814385"/>
    </source>
</evidence>
<gene>
    <name evidence="2" type="ORF">HOP52_19170</name>
</gene>
<dbReference type="EMBL" id="JABFUC010000026">
    <property type="protein sequence ID" value="MCG6659869.1"/>
    <property type="molecule type" value="Genomic_DNA"/>
</dbReference>
<reference evidence="2 3" key="1">
    <citation type="submission" date="2020-05" db="EMBL/GenBank/DDBJ databases">
        <title>Comparative genomic analysis of denitrifying bacteria from Halomonas genus.</title>
        <authorList>
            <person name="Wang L."/>
            <person name="Shao Z."/>
        </authorList>
    </citation>
    <scope>NUCLEOTIDE SEQUENCE [LARGE SCALE GENOMIC DNA]</scope>
    <source>
        <strain evidence="2 3">A4</strain>
    </source>
</reference>
<evidence type="ECO:0000313" key="2">
    <source>
        <dbReference type="EMBL" id="MCG6659869.1"/>
    </source>
</evidence>
<keyword evidence="3" id="KW-1185">Reference proteome</keyword>
<feature type="region of interest" description="Disordered" evidence="1">
    <location>
        <begin position="1"/>
        <end position="27"/>
    </location>
</feature>
<protein>
    <recommendedName>
        <fullName evidence="4">ATP-dependent RNA helicase HrpB C-terminal domain-containing protein</fullName>
    </recommendedName>
</protein>